<dbReference type="AlphaFoldDB" id="A0A409WPT7"/>
<dbReference type="InterPro" id="IPR018028">
    <property type="entry name" value="Catalase"/>
</dbReference>
<feature type="non-terminal residue" evidence="9">
    <location>
        <position position="1"/>
    </location>
</feature>
<dbReference type="EMBL" id="NHYE01004944">
    <property type="protein sequence ID" value="PPQ80528.1"/>
    <property type="molecule type" value="Genomic_DNA"/>
</dbReference>
<dbReference type="PROSITE" id="PS51402">
    <property type="entry name" value="CATALASE_3"/>
    <property type="match status" value="1"/>
</dbReference>
<protein>
    <recommendedName>
        <fullName evidence="8">Catalase core domain-containing protein</fullName>
    </recommendedName>
</protein>
<comment type="similarity">
    <text evidence="1">Belongs to the catalase family.</text>
</comment>
<dbReference type="GO" id="GO:0005739">
    <property type="term" value="C:mitochondrion"/>
    <property type="evidence" value="ECO:0007669"/>
    <property type="project" value="TreeGrafter"/>
</dbReference>
<dbReference type="PRINTS" id="PR00067">
    <property type="entry name" value="CATALASE"/>
</dbReference>
<dbReference type="PANTHER" id="PTHR11465">
    <property type="entry name" value="CATALASE"/>
    <property type="match status" value="1"/>
</dbReference>
<dbReference type="InParanoid" id="A0A409WPT7"/>
<dbReference type="GO" id="GO:0020037">
    <property type="term" value="F:heme binding"/>
    <property type="evidence" value="ECO:0007669"/>
    <property type="project" value="InterPro"/>
</dbReference>
<evidence type="ECO:0000256" key="7">
    <source>
        <dbReference type="ARBA" id="ARBA00023324"/>
    </source>
</evidence>
<dbReference type="GO" id="GO:0046872">
    <property type="term" value="F:metal ion binding"/>
    <property type="evidence" value="ECO:0007669"/>
    <property type="project" value="UniProtKB-KW"/>
</dbReference>
<dbReference type="STRING" id="231916.A0A409WPT7"/>
<organism evidence="9 10">
    <name type="scientific">Gymnopilus dilepis</name>
    <dbReference type="NCBI Taxonomy" id="231916"/>
    <lineage>
        <taxon>Eukaryota</taxon>
        <taxon>Fungi</taxon>
        <taxon>Dikarya</taxon>
        <taxon>Basidiomycota</taxon>
        <taxon>Agaricomycotina</taxon>
        <taxon>Agaricomycetes</taxon>
        <taxon>Agaricomycetidae</taxon>
        <taxon>Agaricales</taxon>
        <taxon>Agaricineae</taxon>
        <taxon>Hymenogastraceae</taxon>
        <taxon>Gymnopilus</taxon>
    </lineage>
</organism>
<dbReference type="InterPro" id="IPR020835">
    <property type="entry name" value="Catalase_sf"/>
</dbReference>
<feature type="domain" description="Catalase core" evidence="8">
    <location>
        <begin position="2"/>
        <end position="216"/>
    </location>
</feature>
<dbReference type="Gene3D" id="2.40.180.10">
    <property type="entry name" value="Catalase core domain"/>
    <property type="match status" value="1"/>
</dbReference>
<dbReference type="Pfam" id="PF00199">
    <property type="entry name" value="Catalase"/>
    <property type="match status" value="1"/>
</dbReference>
<reference evidence="9 10" key="1">
    <citation type="journal article" date="2018" name="Evol. Lett.">
        <title>Horizontal gene cluster transfer increased hallucinogenic mushroom diversity.</title>
        <authorList>
            <person name="Reynolds H.T."/>
            <person name="Vijayakumar V."/>
            <person name="Gluck-Thaler E."/>
            <person name="Korotkin H.B."/>
            <person name="Matheny P.B."/>
            <person name="Slot J.C."/>
        </authorList>
    </citation>
    <scope>NUCLEOTIDE SEQUENCE [LARGE SCALE GENOMIC DNA]</scope>
    <source>
        <strain evidence="9 10">SRW20</strain>
    </source>
</reference>
<keyword evidence="5" id="KW-0560">Oxidoreductase</keyword>
<dbReference type="GO" id="GO:0004096">
    <property type="term" value="F:catalase activity"/>
    <property type="evidence" value="ECO:0007669"/>
    <property type="project" value="UniProtKB-EC"/>
</dbReference>
<evidence type="ECO:0000256" key="5">
    <source>
        <dbReference type="ARBA" id="ARBA00023002"/>
    </source>
</evidence>
<dbReference type="InterPro" id="IPR010582">
    <property type="entry name" value="Catalase_immune_responsive"/>
</dbReference>
<evidence type="ECO:0000256" key="3">
    <source>
        <dbReference type="ARBA" id="ARBA00022617"/>
    </source>
</evidence>
<keyword evidence="6" id="KW-0408">Iron</keyword>
<dbReference type="GO" id="GO:0042542">
    <property type="term" value="P:response to hydrogen peroxide"/>
    <property type="evidence" value="ECO:0007669"/>
    <property type="project" value="TreeGrafter"/>
</dbReference>
<evidence type="ECO:0000256" key="6">
    <source>
        <dbReference type="ARBA" id="ARBA00023004"/>
    </source>
</evidence>
<keyword evidence="2" id="KW-0575">Peroxidase</keyword>
<evidence type="ECO:0000256" key="4">
    <source>
        <dbReference type="ARBA" id="ARBA00022723"/>
    </source>
</evidence>
<evidence type="ECO:0000256" key="2">
    <source>
        <dbReference type="ARBA" id="ARBA00022559"/>
    </source>
</evidence>
<proteinExistence type="inferred from homology"/>
<dbReference type="GO" id="GO:0042744">
    <property type="term" value="P:hydrogen peroxide catabolic process"/>
    <property type="evidence" value="ECO:0007669"/>
    <property type="project" value="UniProtKB-KW"/>
</dbReference>
<gene>
    <name evidence="9" type="ORF">CVT26_004311</name>
</gene>
<evidence type="ECO:0000256" key="1">
    <source>
        <dbReference type="ARBA" id="ARBA00005329"/>
    </source>
</evidence>
<dbReference type="SUPFAM" id="SSF56634">
    <property type="entry name" value="Heme-dependent catalase-like"/>
    <property type="match status" value="1"/>
</dbReference>
<name>A0A409WPT7_9AGAR</name>
<comment type="caution">
    <text evidence="9">The sequence shown here is derived from an EMBL/GenBank/DDBJ whole genome shotgun (WGS) entry which is preliminary data.</text>
</comment>
<dbReference type="InterPro" id="IPR011614">
    <property type="entry name" value="Catalase_core"/>
</dbReference>
<dbReference type="PANTHER" id="PTHR11465:SF9">
    <property type="entry name" value="CATALASE"/>
    <property type="match status" value="1"/>
</dbReference>
<dbReference type="Proteomes" id="UP000284706">
    <property type="component" value="Unassembled WGS sequence"/>
</dbReference>
<accession>A0A409WPT7</accession>
<dbReference type="GO" id="GO:0005777">
    <property type="term" value="C:peroxisome"/>
    <property type="evidence" value="ECO:0007669"/>
    <property type="project" value="TreeGrafter"/>
</dbReference>
<dbReference type="Pfam" id="PF06628">
    <property type="entry name" value="Catalase-rel"/>
    <property type="match status" value="1"/>
</dbReference>
<dbReference type="SMART" id="SM01060">
    <property type="entry name" value="Catalase"/>
    <property type="match status" value="1"/>
</dbReference>
<dbReference type="OrthoDB" id="6880011at2759"/>
<evidence type="ECO:0000259" key="8">
    <source>
        <dbReference type="SMART" id="SM01060"/>
    </source>
</evidence>
<keyword evidence="7" id="KW-0376">Hydrogen peroxide</keyword>
<keyword evidence="4" id="KW-0479">Metal-binding</keyword>
<sequence length="311" mass="34991">QHAHAGTTFKFVRENDNGVGTTFTYYKLHIRTTQVKTLTAAEATTLAGTDPDYGTRLLYEAIENANDNASPLAGLFPQWTVSIQTMTPEQAKGEFANIAFDVTKVWPQSKFPLREIGKLVLDTNLLNYFDEIEQLGFSPSHLIPYVEATPDPLLQARLFIYPDTQRYRLGVNNRQLPCNAPLESTKKANYQRGGRASYISQKNRPNYESSSQKLNFVGPKGAIDSQINDNTRQEIFDGSAYRHLTQITPDDFVQPNYLWATVWDDAQRQTFVDNVSGHLKVSWSFIAVDPDLAQRVANAIGTTFIPPVQRP</sequence>
<evidence type="ECO:0000313" key="9">
    <source>
        <dbReference type="EMBL" id="PPQ80528.1"/>
    </source>
</evidence>
<evidence type="ECO:0000313" key="10">
    <source>
        <dbReference type="Proteomes" id="UP000284706"/>
    </source>
</evidence>
<keyword evidence="10" id="KW-1185">Reference proteome</keyword>
<keyword evidence="3" id="KW-0349">Heme</keyword>